<name>A0A317ZJB9_9BACT</name>
<dbReference type="OrthoDB" id="200108at2"/>
<proteinExistence type="predicted"/>
<evidence type="ECO:0000313" key="1">
    <source>
        <dbReference type="EMBL" id="PXA04337.1"/>
    </source>
</evidence>
<evidence type="ECO:0000313" key="2">
    <source>
        <dbReference type="Proteomes" id="UP000247099"/>
    </source>
</evidence>
<gene>
    <name evidence="1" type="ORF">DDZ13_07335</name>
</gene>
<comment type="caution">
    <text evidence="1">The sequence shown here is derived from an EMBL/GenBank/DDBJ whole genome shotgun (WGS) entry which is preliminary data.</text>
</comment>
<evidence type="ECO:0008006" key="3">
    <source>
        <dbReference type="Google" id="ProtNLM"/>
    </source>
</evidence>
<dbReference type="InParanoid" id="A0A317ZJB9"/>
<keyword evidence="2" id="KW-1185">Reference proteome</keyword>
<reference evidence="1 2" key="1">
    <citation type="submission" date="2018-05" db="EMBL/GenBank/DDBJ databases">
        <title>Coraliomargarita sinensis sp. nov., isolated from a marine solar saltern.</title>
        <authorList>
            <person name="Zhou L.Y."/>
        </authorList>
    </citation>
    <scope>NUCLEOTIDE SEQUENCE [LARGE SCALE GENOMIC DNA]</scope>
    <source>
        <strain evidence="1 2">WN38</strain>
    </source>
</reference>
<protein>
    <recommendedName>
        <fullName evidence="3">Helix-turn-helix domain-containing protein</fullName>
    </recommendedName>
</protein>
<dbReference type="Proteomes" id="UP000247099">
    <property type="component" value="Unassembled WGS sequence"/>
</dbReference>
<sequence length="108" mass="11966">MSLPKNAYRSLLFEGRSTLQLAEVEAKLGVTKRHLINLIEAGQLNAVNISKMGSPRVHYRIPVESYEEFIAARLLADAGCSPLFEFPKPALENLYNRLKAHLKGGTDG</sequence>
<organism evidence="1 2">
    <name type="scientific">Coraliomargarita sinensis</name>
    <dbReference type="NCBI Taxonomy" id="2174842"/>
    <lineage>
        <taxon>Bacteria</taxon>
        <taxon>Pseudomonadati</taxon>
        <taxon>Verrucomicrobiota</taxon>
        <taxon>Opitutia</taxon>
        <taxon>Puniceicoccales</taxon>
        <taxon>Coraliomargaritaceae</taxon>
        <taxon>Coraliomargarita</taxon>
    </lineage>
</organism>
<accession>A0A317ZJB9</accession>
<dbReference type="EMBL" id="QHJQ01000004">
    <property type="protein sequence ID" value="PXA04337.1"/>
    <property type="molecule type" value="Genomic_DNA"/>
</dbReference>
<dbReference type="RefSeq" id="WP_110130790.1">
    <property type="nucleotide sequence ID" value="NZ_QHJQ01000004.1"/>
</dbReference>
<dbReference type="AlphaFoldDB" id="A0A317ZJB9"/>